<evidence type="ECO:0000313" key="1">
    <source>
        <dbReference type="EMBL" id="QHS89854.1"/>
    </source>
</evidence>
<proteinExistence type="predicted"/>
<name>A0A6C0BDH0_9ZZZZ</name>
<sequence length="330" mass="38701">MSYSIKINGKNETIHEAHNKEDFTKAVEIFRLFDDSRIDLQETHEALAMMDREYLIKFYFSEKECIFDSYMFSCILGNYALIIKLGSKDGLWDLNPNKSYSYGNTTITPFAAICQQLELTKPHKKGPLDLFLRFSNYDLYKTDSDGKRYISDEATDFILQVELKKKNTVITLRKLYMKGEENCEFKDYSDIPKEIDDSCIIYEIMIFIQEHKFNIPFFFEECYNGEMRELPVENAGGSENIFYFLKNPNCKRIVRFGVDDIGYHIEDLIKLDEFNIGPNITINDSGLKFSSEHIQEIFVEFELLDENLADDLIDIIFLSFKDETTHFQKS</sequence>
<dbReference type="AlphaFoldDB" id="A0A6C0BDH0"/>
<protein>
    <submittedName>
        <fullName evidence="1">Uncharacterized protein</fullName>
    </submittedName>
</protein>
<reference evidence="1" key="1">
    <citation type="journal article" date="2020" name="Nature">
        <title>Giant virus diversity and host interactions through global metagenomics.</title>
        <authorList>
            <person name="Schulz F."/>
            <person name="Roux S."/>
            <person name="Paez-Espino D."/>
            <person name="Jungbluth S."/>
            <person name="Walsh D.A."/>
            <person name="Denef V.J."/>
            <person name="McMahon K.D."/>
            <person name="Konstantinidis K.T."/>
            <person name="Eloe-Fadrosh E.A."/>
            <person name="Kyrpides N.C."/>
            <person name="Woyke T."/>
        </authorList>
    </citation>
    <scope>NUCLEOTIDE SEQUENCE</scope>
    <source>
        <strain evidence="1">GVMAG-M-3300010160-4</strain>
    </source>
</reference>
<accession>A0A6C0BDH0</accession>
<dbReference type="EMBL" id="MN739120">
    <property type="protein sequence ID" value="QHS89854.1"/>
    <property type="molecule type" value="Genomic_DNA"/>
</dbReference>
<organism evidence="1">
    <name type="scientific">viral metagenome</name>
    <dbReference type="NCBI Taxonomy" id="1070528"/>
    <lineage>
        <taxon>unclassified sequences</taxon>
        <taxon>metagenomes</taxon>
        <taxon>organismal metagenomes</taxon>
    </lineage>
</organism>